<dbReference type="AlphaFoldDB" id="A0A2S9YCM7"/>
<feature type="compositionally biased region" description="Low complexity" evidence="1">
    <location>
        <begin position="13"/>
        <end position="22"/>
    </location>
</feature>
<name>A0A2S9YCM7_9BACT</name>
<dbReference type="Proteomes" id="UP000237968">
    <property type="component" value="Unassembled WGS sequence"/>
</dbReference>
<feature type="compositionally biased region" description="Basic and acidic residues" evidence="1">
    <location>
        <begin position="95"/>
        <end position="106"/>
    </location>
</feature>
<gene>
    <name evidence="2" type="ORF">ENSA5_20670</name>
</gene>
<sequence>MRCEPAPVLAEPAASARPASRSSADRAAMRVSRQGEIAQFEPARHSQVLQTMNFLGPACLNRALGWSTLAPDRPPGTAGLGSCPCFAHGCQLRSSDPRRRGAREHAPTSTHSSAPCPEACPDRVHWSRGEFPDCRHSRSLDSRSLAAMFERRHTQLQYPPPGVHSEARSTSASSWRAPVHRALARGCPAVTAASGSLAAGRGGGLRPSSSSVRAEARERGAIAAPRVGPSSPQPGSEARVIRANSRA</sequence>
<organism evidence="2 3">
    <name type="scientific">Enhygromyxa salina</name>
    <dbReference type="NCBI Taxonomy" id="215803"/>
    <lineage>
        <taxon>Bacteria</taxon>
        <taxon>Pseudomonadati</taxon>
        <taxon>Myxococcota</taxon>
        <taxon>Polyangia</taxon>
        <taxon>Nannocystales</taxon>
        <taxon>Nannocystaceae</taxon>
        <taxon>Enhygromyxa</taxon>
    </lineage>
</organism>
<evidence type="ECO:0000313" key="3">
    <source>
        <dbReference type="Proteomes" id="UP000237968"/>
    </source>
</evidence>
<evidence type="ECO:0000256" key="1">
    <source>
        <dbReference type="SAM" id="MobiDB-lite"/>
    </source>
</evidence>
<dbReference type="EMBL" id="PVNK01000111">
    <property type="protein sequence ID" value="PRQ02802.1"/>
    <property type="molecule type" value="Genomic_DNA"/>
</dbReference>
<reference evidence="2 3" key="1">
    <citation type="submission" date="2018-03" db="EMBL/GenBank/DDBJ databases">
        <title>Draft Genome Sequences of the Obligatory Marine Myxobacteria Enhygromyxa salina SWB005.</title>
        <authorList>
            <person name="Poehlein A."/>
            <person name="Moghaddam J.A."/>
            <person name="Harms H."/>
            <person name="Alanjari M."/>
            <person name="Koenig G.M."/>
            <person name="Daniel R."/>
            <person name="Schaeberle T.F."/>
        </authorList>
    </citation>
    <scope>NUCLEOTIDE SEQUENCE [LARGE SCALE GENOMIC DNA]</scope>
    <source>
        <strain evidence="2 3">SWB005</strain>
    </source>
</reference>
<comment type="caution">
    <text evidence="2">The sequence shown here is derived from an EMBL/GenBank/DDBJ whole genome shotgun (WGS) entry which is preliminary data.</text>
</comment>
<feature type="region of interest" description="Disordered" evidence="1">
    <location>
        <begin position="195"/>
        <end position="247"/>
    </location>
</feature>
<protein>
    <submittedName>
        <fullName evidence="2">Uncharacterized protein</fullName>
    </submittedName>
</protein>
<proteinExistence type="predicted"/>
<keyword evidence="3" id="KW-1185">Reference proteome</keyword>
<accession>A0A2S9YCM7</accession>
<feature type="region of interest" description="Disordered" evidence="1">
    <location>
        <begin position="94"/>
        <end position="119"/>
    </location>
</feature>
<feature type="region of interest" description="Disordered" evidence="1">
    <location>
        <begin position="1"/>
        <end position="26"/>
    </location>
</feature>
<evidence type="ECO:0000313" key="2">
    <source>
        <dbReference type="EMBL" id="PRQ02802.1"/>
    </source>
</evidence>